<dbReference type="InterPro" id="IPR050730">
    <property type="entry name" value="UBX_domain-protein"/>
</dbReference>
<dbReference type="InterPro" id="IPR029071">
    <property type="entry name" value="Ubiquitin-like_domsf"/>
</dbReference>
<keyword evidence="1" id="KW-0175">Coiled coil</keyword>
<dbReference type="SUPFAM" id="SSF46934">
    <property type="entry name" value="UBA-like"/>
    <property type="match status" value="1"/>
</dbReference>
<dbReference type="InterPro" id="IPR001012">
    <property type="entry name" value="UBX_dom"/>
</dbReference>
<keyword evidence="5" id="KW-1185">Reference proteome</keyword>
<organism evidence="4 5">
    <name type="scientific">Elaphomyces granulatus</name>
    <dbReference type="NCBI Taxonomy" id="519963"/>
    <lineage>
        <taxon>Eukaryota</taxon>
        <taxon>Fungi</taxon>
        <taxon>Dikarya</taxon>
        <taxon>Ascomycota</taxon>
        <taxon>Pezizomycotina</taxon>
        <taxon>Eurotiomycetes</taxon>
        <taxon>Eurotiomycetidae</taxon>
        <taxon>Eurotiales</taxon>
        <taxon>Elaphomycetaceae</taxon>
        <taxon>Elaphomyces</taxon>
    </lineage>
</organism>
<dbReference type="InterPro" id="IPR006577">
    <property type="entry name" value="UAS"/>
</dbReference>
<accession>A0A232M069</accession>
<feature type="domain" description="UBX" evidence="3">
    <location>
        <begin position="410"/>
        <end position="482"/>
    </location>
</feature>
<comment type="caution">
    <text evidence="4">The sequence shown here is derived from an EMBL/GenBank/DDBJ whole genome shotgun (WGS) entry which is preliminary data.</text>
</comment>
<dbReference type="Gene3D" id="1.10.8.10">
    <property type="entry name" value="DNA helicase RuvA subunit, C-terminal domain"/>
    <property type="match status" value="1"/>
</dbReference>
<evidence type="ECO:0000313" key="4">
    <source>
        <dbReference type="EMBL" id="OXV09688.1"/>
    </source>
</evidence>
<dbReference type="SUPFAM" id="SSF52833">
    <property type="entry name" value="Thioredoxin-like"/>
    <property type="match status" value="1"/>
</dbReference>
<dbReference type="InterPro" id="IPR036249">
    <property type="entry name" value="Thioredoxin-like_sf"/>
</dbReference>
<dbReference type="Proteomes" id="UP000243515">
    <property type="component" value="Unassembled WGS sequence"/>
</dbReference>
<dbReference type="PANTHER" id="PTHR23322">
    <property type="entry name" value="FAS-ASSOCIATED PROTEIN"/>
    <property type="match status" value="1"/>
</dbReference>
<feature type="compositionally biased region" description="Basic and acidic residues" evidence="2">
    <location>
        <begin position="326"/>
        <end position="369"/>
    </location>
</feature>
<dbReference type="OrthoDB" id="1026733at2759"/>
<dbReference type="InterPro" id="IPR009060">
    <property type="entry name" value="UBA-like_sf"/>
</dbReference>
<dbReference type="Pfam" id="PF14555">
    <property type="entry name" value="UBA_4"/>
    <property type="match status" value="1"/>
</dbReference>
<dbReference type="Gene3D" id="3.10.20.90">
    <property type="entry name" value="Phosphatidylinositol 3-kinase Catalytic Subunit, Chain A, domain 1"/>
    <property type="match status" value="1"/>
</dbReference>
<dbReference type="SUPFAM" id="SSF54236">
    <property type="entry name" value="Ubiquitin-like"/>
    <property type="match status" value="1"/>
</dbReference>
<dbReference type="AlphaFoldDB" id="A0A232M069"/>
<evidence type="ECO:0000259" key="3">
    <source>
        <dbReference type="PROSITE" id="PS50033"/>
    </source>
</evidence>
<feature type="region of interest" description="Disordered" evidence="2">
    <location>
        <begin position="326"/>
        <end position="383"/>
    </location>
</feature>
<gene>
    <name evidence="4" type="ORF">Egran_02546</name>
</gene>
<dbReference type="GO" id="GO:0043130">
    <property type="term" value="F:ubiquitin binding"/>
    <property type="evidence" value="ECO:0007669"/>
    <property type="project" value="TreeGrafter"/>
</dbReference>
<reference evidence="4 5" key="1">
    <citation type="journal article" date="2015" name="Environ. Microbiol.">
        <title>Metagenome sequence of Elaphomyces granulatus from sporocarp tissue reveals Ascomycota ectomycorrhizal fingerprints of genome expansion and a Proteobacteria-rich microbiome.</title>
        <authorList>
            <person name="Quandt C.A."/>
            <person name="Kohler A."/>
            <person name="Hesse C.N."/>
            <person name="Sharpton T.J."/>
            <person name="Martin F."/>
            <person name="Spatafora J.W."/>
        </authorList>
    </citation>
    <scope>NUCLEOTIDE SEQUENCE [LARGE SCALE GENOMIC DNA]</scope>
    <source>
        <strain evidence="4 5">OSC145934</strain>
    </source>
</reference>
<evidence type="ECO:0000256" key="1">
    <source>
        <dbReference type="ARBA" id="ARBA00023054"/>
    </source>
</evidence>
<dbReference type="CDD" id="cd01767">
    <property type="entry name" value="UBX"/>
    <property type="match status" value="1"/>
</dbReference>
<dbReference type="SMART" id="SM00594">
    <property type="entry name" value="UAS"/>
    <property type="match status" value="1"/>
</dbReference>
<evidence type="ECO:0000313" key="5">
    <source>
        <dbReference type="Proteomes" id="UP000243515"/>
    </source>
</evidence>
<dbReference type="GO" id="GO:0005783">
    <property type="term" value="C:endoplasmic reticulum"/>
    <property type="evidence" value="ECO:0007669"/>
    <property type="project" value="TreeGrafter"/>
</dbReference>
<dbReference type="CDD" id="cd14273">
    <property type="entry name" value="UBA_TAP-C_like"/>
    <property type="match status" value="1"/>
</dbReference>
<sequence>MSADEVDIGQLSENEREALQTYTTVTGQDLTAAIPLLQRSQWNVQIAISKFFDGEGLDPVEEARVALNRSSSPHSQRRPQNLMYDDIPSFQHRSSVSSRGLQSAPPVVTQSEDHGPSRPPFLLALFFTPFNLLYRLLYSSFRLFGTLFPFLPRLLNVAGNPALQGLQRNTSGRRPLGPKDTAGRFIREFEEEYGTNTLPFLENGYNMALEKAHQELKFLLVILLSPEHDDTVSWVEDTLLSQEVMEFLGDSRDDILLWGGNVQDSEAYQVANSLRCTKFPFASLIVHTPNVNTTAMSTIARIPGNTSPSEFVSKLRTAINQNKESLDRVRSRRTEQEVSRTLREEQDSAYERSLAQDRERARQQRETEAARQQAEQEEAERKAAAEKYAGNVLQWKEWRAWSLLNEPGPNDRDAIRISIRLTSGERVIRRFTADADIEEVYAFVECYDILQGAVELDHSSVLQKPEGFEHKYGFQLVSPVPRVIYDIGSGGSIRERIGRGVNLVVEPIDDEEENESS</sequence>
<proteinExistence type="predicted"/>
<dbReference type="PROSITE" id="PS50033">
    <property type="entry name" value="UBX"/>
    <property type="match status" value="1"/>
</dbReference>
<feature type="region of interest" description="Disordered" evidence="2">
    <location>
        <begin position="95"/>
        <end position="115"/>
    </location>
</feature>
<dbReference type="EMBL" id="NPHW01003379">
    <property type="protein sequence ID" value="OXV09688.1"/>
    <property type="molecule type" value="Genomic_DNA"/>
</dbReference>
<dbReference type="Gene3D" id="3.40.30.10">
    <property type="entry name" value="Glutaredoxin"/>
    <property type="match status" value="1"/>
</dbReference>
<evidence type="ECO:0000256" key="2">
    <source>
        <dbReference type="SAM" id="MobiDB-lite"/>
    </source>
</evidence>
<name>A0A232M069_9EURO</name>
<dbReference type="GO" id="GO:0036503">
    <property type="term" value="P:ERAD pathway"/>
    <property type="evidence" value="ECO:0007669"/>
    <property type="project" value="TreeGrafter"/>
</dbReference>
<dbReference type="Pfam" id="PF00789">
    <property type="entry name" value="UBX"/>
    <property type="match status" value="1"/>
</dbReference>
<dbReference type="PANTHER" id="PTHR23322:SF1">
    <property type="entry name" value="FAS-ASSOCIATED FACTOR 2"/>
    <property type="match status" value="1"/>
</dbReference>
<protein>
    <recommendedName>
        <fullName evidence="3">UBX domain-containing protein</fullName>
    </recommendedName>
</protein>